<feature type="domain" description="PpiC" evidence="7">
    <location>
        <begin position="161"/>
        <end position="253"/>
    </location>
</feature>
<dbReference type="InterPro" id="IPR050245">
    <property type="entry name" value="PrsA_foldase"/>
</dbReference>
<evidence type="ECO:0000256" key="6">
    <source>
        <dbReference type="PROSITE-ProRule" id="PRU00278"/>
    </source>
</evidence>
<dbReference type="Pfam" id="PF00639">
    <property type="entry name" value="Rotamase"/>
    <property type="match status" value="1"/>
</dbReference>
<dbReference type="RefSeq" id="WP_345824175.1">
    <property type="nucleotide sequence ID" value="NZ_JBDIML010000002.1"/>
</dbReference>
<evidence type="ECO:0000256" key="5">
    <source>
        <dbReference type="ARBA" id="ARBA00023235"/>
    </source>
</evidence>
<evidence type="ECO:0000256" key="2">
    <source>
        <dbReference type="ARBA" id="ARBA00013194"/>
    </source>
</evidence>
<dbReference type="EC" id="5.2.1.8" evidence="2"/>
<name>A0ABU9XEI9_9BACI</name>
<dbReference type="Gene3D" id="3.10.50.40">
    <property type="match status" value="1"/>
</dbReference>
<evidence type="ECO:0000256" key="3">
    <source>
        <dbReference type="ARBA" id="ARBA00022729"/>
    </source>
</evidence>
<dbReference type="PROSITE" id="PS50198">
    <property type="entry name" value="PPIC_PPIASE_2"/>
    <property type="match status" value="1"/>
</dbReference>
<dbReference type="PANTHER" id="PTHR47245">
    <property type="entry name" value="PEPTIDYLPROLYL ISOMERASE"/>
    <property type="match status" value="1"/>
</dbReference>
<gene>
    <name evidence="8" type="ORF">ABC228_05830</name>
</gene>
<keyword evidence="3" id="KW-0732">Signal</keyword>
<dbReference type="SUPFAM" id="SSF109998">
    <property type="entry name" value="Triger factor/SurA peptide-binding domain-like"/>
    <property type="match status" value="1"/>
</dbReference>
<reference evidence="8 9" key="1">
    <citation type="submission" date="2024-05" db="EMBL/GenBank/DDBJ databases">
        <authorList>
            <person name="Haq I."/>
            <person name="Ullah Z."/>
            <person name="Ahmad R."/>
            <person name="Li M."/>
            <person name="Tong Y."/>
        </authorList>
    </citation>
    <scope>NUCLEOTIDE SEQUENCE [LARGE SCALE GENOMIC DNA]</scope>
    <source>
        <strain evidence="8 9">16A2E</strain>
    </source>
</reference>
<dbReference type="SUPFAM" id="SSF54534">
    <property type="entry name" value="FKBP-like"/>
    <property type="match status" value="1"/>
</dbReference>
<dbReference type="InterPro" id="IPR046357">
    <property type="entry name" value="PPIase_dom_sf"/>
</dbReference>
<evidence type="ECO:0000256" key="4">
    <source>
        <dbReference type="ARBA" id="ARBA00023110"/>
    </source>
</evidence>
<organism evidence="8 9">
    <name type="scientific">Ornithinibacillus xuwenensis</name>
    <dbReference type="NCBI Taxonomy" id="3144668"/>
    <lineage>
        <taxon>Bacteria</taxon>
        <taxon>Bacillati</taxon>
        <taxon>Bacillota</taxon>
        <taxon>Bacilli</taxon>
        <taxon>Bacillales</taxon>
        <taxon>Bacillaceae</taxon>
        <taxon>Ornithinibacillus</taxon>
    </lineage>
</organism>
<keyword evidence="9" id="KW-1185">Reference proteome</keyword>
<dbReference type="GO" id="GO:0003755">
    <property type="term" value="F:peptidyl-prolyl cis-trans isomerase activity"/>
    <property type="evidence" value="ECO:0007669"/>
    <property type="project" value="UniProtKB-EC"/>
</dbReference>
<keyword evidence="4 6" id="KW-0697">Rotamase</keyword>
<comment type="caution">
    <text evidence="8">The sequence shown here is derived from an EMBL/GenBank/DDBJ whole genome shotgun (WGS) entry which is preliminary data.</text>
</comment>
<dbReference type="InterPro" id="IPR000297">
    <property type="entry name" value="PPIase_PpiC"/>
</dbReference>
<dbReference type="EMBL" id="JBDIML010000002">
    <property type="protein sequence ID" value="MEN2766701.1"/>
    <property type="molecule type" value="Genomic_DNA"/>
</dbReference>
<dbReference type="Gene3D" id="1.10.4030.10">
    <property type="entry name" value="Porin chaperone SurA, peptide-binding domain"/>
    <property type="match status" value="1"/>
</dbReference>
<proteinExistence type="predicted"/>
<comment type="catalytic activity">
    <reaction evidence="1">
        <text>[protein]-peptidylproline (omega=180) = [protein]-peptidylproline (omega=0)</text>
        <dbReference type="Rhea" id="RHEA:16237"/>
        <dbReference type="Rhea" id="RHEA-COMP:10747"/>
        <dbReference type="Rhea" id="RHEA-COMP:10748"/>
        <dbReference type="ChEBI" id="CHEBI:83833"/>
        <dbReference type="ChEBI" id="CHEBI:83834"/>
        <dbReference type="EC" id="5.2.1.8"/>
    </reaction>
</comment>
<sequence>MTKKLLLSIIVVLLITNVATMIFWKNDGSDKVADDDTEIDVNKPVATIDGHDVTYEDWMTSLRKNYGKKELKALINHQVVKKLAEEQNITISDKVIERDIAFLTTMQGLTSEKKMNDLEEQWREDITYRYQLEALLADGIQVSDAEVQSYYTKYDRQYQFSESMQLSHIVVPDMDTAEKVWEELQDGATFQLLAKEYSIDEDTRDNGGYLGFNSSETEFLPSEYFEVAEGLEDYSYSEPFAINSGVAILYLHKSLPDITFSYEELQPYIRNELALQTTNQNLIADPLWEKLDIEWVYDE</sequence>
<evidence type="ECO:0000259" key="7">
    <source>
        <dbReference type="PROSITE" id="PS50198"/>
    </source>
</evidence>
<evidence type="ECO:0000256" key="1">
    <source>
        <dbReference type="ARBA" id="ARBA00000971"/>
    </source>
</evidence>
<dbReference type="PANTHER" id="PTHR47245:SF1">
    <property type="entry name" value="FOLDASE PROTEIN PRSA"/>
    <property type="match status" value="1"/>
</dbReference>
<keyword evidence="5 6" id="KW-0413">Isomerase</keyword>
<accession>A0ABU9XEI9</accession>
<evidence type="ECO:0000313" key="9">
    <source>
        <dbReference type="Proteomes" id="UP001444625"/>
    </source>
</evidence>
<protein>
    <recommendedName>
        <fullName evidence="2">peptidylprolyl isomerase</fullName>
        <ecNumber evidence="2">5.2.1.8</ecNumber>
    </recommendedName>
</protein>
<dbReference type="InterPro" id="IPR027304">
    <property type="entry name" value="Trigger_fact/SurA_dom_sf"/>
</dbReference>
<evidence type="ECO:0000313" key="8">
    <source>
        <dbReference type="EMBL" id="MEN2766701.1"/>
    </source>
</evidence>
<dbReference type="Proteomes" id="UP001444625">
    <property type="component" value="Unassembled WGS sequence"/>
</dbReference>